<dbReference type="Proteomes" id="UP001234989">
    <property type="component" value="Chromosome 12"/>
</dbReference>
<feature type="signal peptide" evidence="2">
    <location>
        <begin position="1"/>
        <end position="24"/>
    </location>
</feature>
<sequence length="727" mass="85694">MNGMRKVTWKLFSLIFTIWQCSDKELWTPQGWNFIFRREPNDWEVMRLAEFLNLVGNFTGLQAYEDMLWWKGNNRGEFKVHSAYRLMDQSSQQSPIWPWKQIWKCRIPHKVSCFIWLLAKEAALTQDNLWRIFLSLKGISWTMPRRVTEALYSWEEAENSQLANARFQAAGAIRDAALREWVFLEIDDKRGLIRWRTEKRGEILKGDVMATIRNFHSQEDFEKSLNATYIALVPKKNGANKLKDFRPISLIGSVYKLISKILLTKRLKKVMPKLVDTQQMAFLKERQIIDAVLIANEYNSQLKYLRVILILFEAISGLHINWRKSFIFPVNEVPRISMLANILGGKIGDLPTTYLGMPLGDKSSEVGPSHSQQKGRRFGDKESENPESKLTYEVVMEICLTRTGSLEGNNKARFGMENLWITNLSTQPYGSGVLRSIRNLWIKFFNKCKIKVGNGGRTLFWEDKWVDQVTLRNRFPILFNMILQKEATIREMRDNQGWDPRFRRHLNDWEVNKIVELLNILGQYKDLNTDEDNLFWNPDEQDRFSVGSAYRSSQRPGTHIGGWPWKMIWKVKIPLKIACFTWLLANQAALTQHNLMKRGMQICSRCWFCECEVETINHLFLHCREDAKLWQIFINLRGISWTMPRNIKEALACWNRDGNQSGHRERWKIVPACIWWSIWMERNQRCFKNKSCSMQNLKLNCIVLFFFWCKHEYPQDAEDIPSILEFL</sequence>
<evidence type="ECO:0000256" key="2">
    <source>
        <dbReference type="SAM" id="SignalP"/>
    </source>
</evidence>
<feature type="region of interest" description="Disordered" evidence="1">
    <location>
        <begin position="363"/>
        <end position="386"/>
    </location>
</feature>
<evidence type="ECO:0000313" key="4">
    <source>
        <dbReference type="EMBL" id="WMV58899.1"/>
    </source>
</evidence>
<evidence type="ECO:0000259" key="3">
    <source>
        <dbReference type="Pfam" id="PF13966"/>
    </source>
</evidence>
<dbReference type="Pfam" id="PF13966">
    <property type="entry name" value="zf-RVT"/>
    <property type="match status" value="2"/>
</dbReference>
<dbReference type="PANTHER" id="PTHR36617:SF16">
    <property type="entry name" value="OS04G0516500 PROTEIN"/>
    <property type="match status" value="1"/>
</dbReference>
<proteinExistence type="predicted"/>
<feature type="domain" description="Reverse transcriptase zinc-binding" evidence="3">
    <location>
        <begin position="544"/>
        <end position="630"/>
    </location>
</feature>
<dbReference type="AlphaFoldDB" id="A0AAF0V7Q4"/>
<gene>
    <name evidence="4" type="ORF">MTR67_052284</name>
</gene>
<evidence type="ECO:0000256" key="1">
    <source>
        <dbReference type="SAM" id="MobiDB-lite"/>
    </source>
</evidence>
<evidence type="ECO:0000313" key="5">
    <source>
        <dbReference type="Proteomes" id="UP001234989"/>
    </source>
</evidence>
<dbReference type="InterPro" id="IPR026960">
    <property type="entry name" value="RVT-Znf"/>
</dbReference>
<dbReference type="PANTHER" id="PTHR36617">
    <property type="entry name" value="PROTEIN, PUTATIVE-RELATED"/>
    <property type="match status" value="1"/>
</dbReference>
<name>A0AAF0V7Q4_SOLVR</name>
<feature type="chain" id="PRO_5042191570" description="Reverse transcriptase zinc-binding domain-containing protein" evidence="2">
    <location>
        <begin position="25"/>
        <end position="727"/>
    </location>
</feature>
<keyword evidence="2" id="KW-0732">Signal</keyword>
<keyword evidence="5" id="KW-1185">Reference proteome</keyword>
<protein>
    <recommendedName>
        <fullName evidence="3">Reverse transcriptase zinc-binding domain-containing protein</fullName>
    </recommendedName>
</protein>
<reference evidence="4" key="1">
    <citation type="submission" date="2023-08" db="EMBL/GenBank/DDBJ databases">
        <title>A de novo genome assembly of Solanum verrucosum Schlechtendal, a Mexican diploid species geographically isolated from the other diploid A-genome species in potato relatives.</title>
        <authorList>
            <person name="Hosaka K."/>
        </authorList>
    </citation>
    <scope>NUCLEOTIDE SEQUENCE</scope>
    <source>
        <tissue evidence="4">Young leaves</tissue>
    </source>
</reference>
<feature type="domain" description="Reverse transcriptase zinc-binding" evidence="3">
    <location>
        <begin position="78"/>
        <end position="132"/>
    </location>
</feature>
<accession>A0AAF0V7Q4</accession>
<feature type="compositionally biased region" description="Basic and acidic residues" evidence="1">
    <location>
        <begin position="377"/>
        <end position="386"/>
    </location>
</feature>
<dbReference type="EMBL" id="CP133623">
    <property type="protein sequence ID" value="WMV58899.1"/>
    <property type="molecule type" value="Genomic_DNA"/>
</dbReference>
<organism evidence="4 5">
    <name type="scientific">Solanum verrucosum</name>
    <dbReference type="NCBI Taxonomy" id="315347"/>
    <lineage>
        <taxon>Eukaryota</taxon>
        <taxon>Viridiplantae</taxon>
        <taxon>Streptophyta</taxon>
        <taxon>Embryophyta</taxon>
        <taxon>Tracheophyta</taxon>
        <taxon>Spermatophyta</taxon>
        <taxon>Magnoliopsida</taxon>
        <taxon>eudicotyledons</taxon>
        <taxon>Gunneridae</taxon>
        <taxon>Pentapetalae</taxon>
        <taxon>asterids</taxon>
        <taxon>lamiids</taxon>
        <taxon>Solanales</taxon>
        <taxon>Solanaceae</taxon>
        <taxon>Solanoideae</taxon>
        <taxon>Solaneae</taxon>
        <taxon>Solanum</taxon>
    </lineage>
</organism>